<dbReference type="OrthoDB" id="9775677at2"/>
<dbReference type="PANTHER" id="PTHR11733:SF167">
    <property type="entry name" value="FI17812P1-RELATED"/>
    <property type="match status" value="1"/>
</dbReference>
<evidence type="ECO:0000259" key="8">
    <source>
        <dbReference type="Pfam" id="PF01431"/>
    </source>
</evidence>
<organism evidence="10 11">
    <name type="scientific">Brevibacterium jeotgali</name>
    <dbReference type="NCBI Taxonomy" id="1262550"/>
    <lineage>
        <taxon>Bacteria</taxon>
        <taxon>Bacillati</taxon>
        <taxon>Actinomycetota</taxon>
        <taxon>Actinomycetes</taxon>
        <taxon>Micrococcales</taxon>
        <taxon>Brevibacteriaceae</taxon>
        <taxon>Brevibacterium</taxon>
    </lineage>
</organism>
<dbReference type="InterPro" id="IPR024079">
    <property type="entry name" value="MetalloPept_cat_dom_sf"/>
</dbReference>
<dbReference type="Pfam" id="PF01431">
    <property type="entry name" value="Peptidase_M13"/>
    <property type="match status" value="1"/>
</dbReference>
<feature type="domain" description="Peptidase M13 C-terminal" evidence="8">
    <location>
        <begin position="454"/>
        <end position="656"/>
    </location>
</feature>
<evidence type="ECO:0000256" key="3">
    <source>
        <dbReference type="ARBA" id="ARBA00022670"/>
    </source>
</evidence>
<keyword evidence="7" id="KW-0482">Metalloprotease</keyword>
<reference evidence="11" key="1">
    <citation type="submission" date="2017-03" db="EMBL/GenBank/DDBJ databases">
        <authorList>
            <person name="Monnet C."/>
        </authorList>
    </citation>
    <scope>NUCLEOTIDE SEQUENCE [LARGE SCALE GENOMIC DNA]</scope>
    <source>
        <strain evidence="11">SJ5-8</strain>
    </source>
</reference>
<dbReference type="PROSITE" id="PS51885">
    <property type="entry name" value="NEPRILYSIN"/>
    <property type="match status" value="1"/>
</dbReference>
<evidence type="ECO:0000256" key="6">
    <source>
        <dbReference type="ARBA" id="ARBA00022833"/>
    </source>
</evidence>
<keyword evidence="11" id="KW-1185">Reference proteome</keyword>
<keyword evidence="3" id="KW-0645">Protease</keyword>
<evidence type="ECO:0000256" key="1">
    <source>
        <dbReference type="ARBA" id="ARBA00001947"/>
    </source>
</evidence>
<dbReference type="Gene3D" id="1.10.1380.10">
    <property type="entry name" value="Neutral endopeptidase , domain2"/>
    <property type="match status" value="1"/>
</dbReference>
<dbReference type="PRINTS" id="PR00786">
    <property type="entry name" value="NEPRILYSIN"/>
</dbReference>
<protein>
    <submittedName>
        <fullName evidence="10">Putative endopeptidase</fullName>
        <ecNumber evidence="10">3.4.24.-</ecNumber>
    </submittedName>
</protein>
<feature type="domain" description="Peptidase M13 N-terminal" evidence="9">
    <location>
        <begin position="21"/>
        <end position="403"/>
    </location>
</feature>
<dbReference type="AlphaFoldDB" id="A0A2H1L485"/>
<evidence type="ECO:0000313" key="11">
    <source>
        <dbReference type="Proteomes" id="UP000234462"/>
    </source>
</evidence>
<comment type="similarity">
    <text evidence="2">Belongs to the peptidase M13 family.</text>
</comment>
<name>A0A2H1L485_9MICO</name>
<evidence type="ECO:0000256" key="4">
    <source>
        <dbReference type="ARBA" id="ARBA00022723"/>
    </source>
</evidence>
<keyword evidence="6" id="KW-0862">Zinc</keyword>
<dbReference type="Pfam" id="PF05649">
    <property type="entry name" value="Peptidase_M13_N"/>
    <property type="match status" value="1"/>
</dbReference>
<dbReference type="GO" id="GO:0004222">
    <property type="term" value="F:metalloendopeptidase activity"/>
    <property type="evidence" value="ECO:0007669"/>
    <property type="project" value="InterPro"/>
</dbReference>
<dbReference type="InterPro" id="IPR008753">
    <property type="entry name" value="Peptidase_M13_N"/>
</dbReference>
<dbReference type="InterPro" id="IPR018497">
    <property type="entry name" value="Peptidase_M13_C"/>
</dbReference>
<dbReference type="GO" id="GO:0046872">
    <property type="term" value="F:metal ion binding"/>
    <property type="evidence" value="ECO:0007669"/>
    <property type="project" value="UniProtKB-KW"/>
</dbReference>
<dbReference type="SUPFAM" id="SSF55486">
    <property type="entry name" value="Metalloproteases ('zincins'), catalytic domain"/>
    <property type="match status" value="1"/>
</dbReference>
<dbReference type="RefSeq" id="WP_101588537.1">
    <property type="nucleotide sequence ID" value="NZ_FXZM01000004.1"/>
</dbReference>
<evidence type="ECO:0000256" key="2">
    <source>
        <dbReference type="ARBA" id="ARBA00007357"/>
    </source>
</evidence>
<dbReference type="Proteomes" id="UP000234462">
    <property type="component" value="Unassembled WGS sequence"/>
</dbReference>
<gene>
    <name evidence="10" type="ORF">BJEO58_01165</name>
</gene>
<evidence type="ECO:0000259" key="9">
    <source>
        <dbReference type="Pfam" id="PF05649"/>
    </source>
</evidence>
<dbReference type="EC" id="3.4.24.-" evidence="10"/>
<accession>A0A2H1L485</accession>
<dbReference type="GO" id="GO:0005886">
    <property type="term" value="C:plasma membrane"/>
    <property type="evidence" value="ECO:0007669"/>
    <property type="project" value="TreeGrafter"/>
</dbReference>
<keyword evidence="4" id="KW-0479">Metal-binding</keyword>
<comment type="cofactor">
    <cofactor evidence="1">
        <name>Zn(2+)</name>
        <dbReference type="ChEBI" id="CHEBI:29105"/>
    </cofactor>
</comment>
<evidence type="ECO:0000256" key="5">
    <source>
        <dbReference type="ARBA" id="ARBA00022801"/>
    </source>
</evidence>
<dbReference type="Gene3D" id="3.40.390.10">
    <property type="entry name" value="Collagenase (Catalytic Domain)"/>
    <property type="match status" value="1"/>
</dbReference>
<proteinExistence type="inferred from homology"/>
<dbReference type="GO" id="GO:0016485">
    <property type="term" value="P:protein processing"/>
    <property type="evidence" value="ECO:0007669"/>
    <property type="project" value="TreeGrafter"/>
</dbReference>
<dbReference type="InterPro" id="IPR000718">
    <property type="entry name" value="Peptidase_M13"/>
</dbReference>
<dbReference type="InterPro" id="IPR042089">
    <property type="entry name" value="Peptidase_M13_dom_2"/>
</dbReference>
<sequence length="659" mass="73318">MTTEQSTASADAPQIPTDIRPQDDLYLHVNGEWIASHTIPDDRSADGVIRGLFDIAEEKVRDIITHAAENAGSDAAAEEARKVADLFASFMDEDRVEELGVQPLEGDFAALEAAGDHDELVRVLGRLERSGSPGALAAYVSADAKDPEHYVLYVHQDGIGLPDESYYREDQHAEVRELYVAHLARMAGLTGIDERTGRDAADIAQAVLDLETKFAKDHWDVVETRDAQKTYNRMTVDEAAQLAEGFDVRGWLTEVGAADAPHVIVGEPSFLEGLGTVWAEASLDDLKAWAMLGTAHSFAAYLHSEVVEANFDFYGRSLSGTPQLRERWKRGVSLVESLLGEAVGRIYVAQEFPPSSKAAIGELVDALIRAYDSSIRTLDWMGEATKERALEKLGLFTPKVGYPDVWREYTAEVRADDLVGNVRRATEAEHERQVKRIGQTIDRTEWLMTPQTVNAYFHPVMNEIVFPAAILQPPFFDPEASDAQNLGAIGAVIGHEIGHGFDDQGSRYDGHGTLSDWWTEEDRARFEEQTGSLIAQFDVLVPRGMDEDDTVNGALTIGENIGDLGGLSIAWKALHLRAAERGVEVTDEDGRSFFEAWARAWRTSMRDEERRRRLTIDPHSPEEFRCNQIVKNMDAFAQVYGTQEGDRMWMAPEERVSIW</sequence>
<evidence type="ECO:0000313" key="10">
    <source>
        <dbReference type="EMBL" id="SMY11580.1"/>
    </source>
</evidence>
<evidence type="ECO:0000256" key="7">
    <source>
        <dbReference type="ARBA" id="ARBA00023049"/>
    </source>
</evidence>
<dbReference type="CDD" id="cd08662">
    <property type="entry name" value="M13"/>
    <property type="match status" value="1"/>
</dbReference>
<dbReference type="EMBL" id="FXZM01000004">
    <property type="protein sequence ID" value="SMY11580.1"/>
    <property type="molecule type" value="Genomic_DNA"/>
</dbReference>
<keyword evidence="5 10" id="KW-0378">Hydrolase</keyword>
<dbReference type="PANTHER" id="PTHR11733">
    <property type="entry name" value="ZINC METALLOPROTEASE FAMILY M13 NEPRILYSIN-RELATED"/>
    <property type="match status" value="1"/>
</dbReference>